<dbReference type="PROSITE" id="PS00332">
    <property type="entry name" value="SOD_CU_ZN_2"/>
    <property type="match status" value="1"/>
</dbReference>
<dbReference type="Proteomes" id="UP000444980">
    <property type="component" value="Unassembled WGS sequence"/>
</dbReference>
<dbReference type="InterPro" id="IPR001424">
    <property type="entry name" value="SOD_Cu_Zn_dom"/>
</dbReference>
<dbReference type="Gene3D" id="2.60.40.200">
    <property type="entry name" value="Superoxide dismutase, copper/zinc binding domain"/>
    <property type="match status" value="1"/>
</dbReference>
<keyword evidence="3" id="KW-0479">Metal-binding</keyword>
<feature type="chain" id="PRO_5029679152" description="Superoxide dismutase [Cu-Zn]" evidence="5">
    <location>
        <begin position="32"/>
        <end position="225"/>
    </location>
</feature>
<dbReference type="Pfam" id="PF00080">
    <property type="entry name" value="Sod_Cu"/>
    <property type="match status" value="1"/>
</dbReference>
<dbReference type="PROSITE" id="PS51257">
    <property type="entry name" value="PROKAR_LIPOPROTEIN"/>
    <property type="match status" value="1"/>
</dbReference>
<feature type="compositionally biased region" description="Basic and acidic residues" evidence="4">
    <location>
        <begin position="58"/>
        <end position="67"/>
    </location>
</feature>
<keyword evidence="5" id="KW-0732">Signal</keyword>
<evidence type="ECO:0000256" key="4">
    <source>
        <dbReference type="SAM" id="MobiDB-lite"/>
    </source>
</evidence>
<keyword evidence="3" id="KW-0560">Oxidoreductase</keyword>
<dbReference type="EC" id="1.15.1.1" evidence="3"/>
<dbReference type="InterPro" id="IPR018152">
    <property type="entry name" value="SOD_Cu/Zn_BS"/>
</dbReference>
<feature type="signal peptide" evidence="5">
    <location>
        <begin position="1"/>
        <end position="31"/>
    </location>
</feature>
<evidence type="ECO:0000256" key="1">
    <source>
        <dbReference type="ARBA" id="ARBA00010457"/>
    </source>
</evidence>
<evidence type="ECO:0000256" key="3">
    <source>
        <dbReference type="RuleBase" id="RU000393"/>
    </source>
</evidence>
<dbReference type="EMBL" id="BJOU01000001">
    <property type="protein sequence ID" value="GED96661.1"/>
    <property type="molecule type" value="Genomic_DNA"/>
</dbReference>
<feature type="compositionally biased region" description="Polar residues" evidence="4">
    <location>
        <begin position="29"/>
        <end position="46"/>
    </location>
</feature>
<keyword evidence="3" id="KW-0186">Copper</keyword>
<name>A0A7M3SVI7_9ACTN</name>
<dbReference type="SUPFAM" id="SSF49329">
    <property type="entry name" value="Cu,Zn superoxide dismutase-like"/>
    <property type="match status" value="1"/>
</dbReference>
<comment type="caution">
    <text evidence="7">The sequence shown here is derived from an EMBL/GenBank/DDBJ whole genome shotgun (WGS) entry which is preliminary data.</text>
</comment>
<keyword evidence="8" id="KW-1185">Reference proteome</keyword>
<dbReference type="PANTHER" id="PTHR10003">
    <property type="entry name" value="SUPEROXIDE DISMUTASE CU-ZN -RELATED"/>
    <property type="match status" value="1"/>
</dbReference>
<comment type="function">
    <text evidence="2">Destroys radicals which are normally produced within the cells and which are toxic to biological systems. May play a role in favoring mycobacterial survival in phagocytes.</text>
</comment>
<evidence type="ECO:0000256" key="2">
    <source>
        <dbReference type="ARBA" id="ARBA00024900"/>
    </source>
</evidence>
<feature type="domain" description="Superoxide dismutase copper/zinc binding" evidence="6">
    <location>
        <begin position="84"/>
        <end position="222"/>
    </location>
</feature>
<evidence type="ECO:0000313" key="8">
    <source>
        <dbReference type="Proteomes" id="UP000444980"/>
    </source>
</evidence>
<reference evidence="8" key="1">
    <citation type="submission" date="2019-06" db="EMBL/GenBank/DDBJ databases">
        <title>Gordonia isolated from sludge of a wastewater treatment plant.</title>
        <authorList>
            <person name="Tamura T."/>
            <person name="Aoyama K."/>
            <person name="Kang Y."/>
            <person name="Saito S."/>
            <person name="Akiyama N."/>
            <person name="Yazawa K."/>
            <person name="Gonoi T."/>
            <person name="Mikami Y."/>
        </authorList>
    </citation>
    <scope>NUCLEOTIDE SEQUENCE [LARGE SCALE GENOMIC DNA]</scope>
    <source>
        <strain evidence="8">NBRC 107697</strain>
    </source>
</reference>
<comment type="cofactor">
    <cofactor evidence="3">
        <name>Zn(2+)</name>
        <dbReference type="ChEBI" id="CHEBI:29105"/>
    </cofactor>
    <text evidence="3">Binds 1 zinc ion per subunit.</text>
</comment>
<evidence type="ECO:0000313" key="7">
    <source>
        <dbReference type="EMBL" id="GED96661.1"/>
    </source>
</evidence>
<dbReference type="InterPro" id="IPR024134">
    <property type="entry name" value="SOD_Cu/Zn_/chaperone"/>
</dbReference>
<keyword evidence="3" id="KW-0862">Zinc</keyword>
<gene>
    <name evidence="7" type="primary">sodC</name>
    <name evidence="7" type="ORF">nbrc107697_07000</name>
</gene>
<comment type="similarity">
    <text evidence="1 3">Belongs to the Cu-Zn superoxide dismutase family.</text>
</comment>
<proteinExistence type="inferred from homology"/>
<protein>
    <recommendedName>
        <fullName evidence="3">Superoxide dismutase [Cu-Zn]</fullName>
        <ecNumber evidence="3">1.15.1.1</ecNumber>
    </recommendedName>
</protein>
<sequence>MSVRRITTSKSAAVVAAAAALGLALSGCSNSEEPSTVKGTNPTVVTGDQGGPGGAAEAHGDEHKGGHADEVSAKLVNTENQQIGTAVFTQAGKGVKVVVSVSRGLTQGFHGMHLHTNGVCNPSGAEPFSSAGGHLQVAGHTGHPSSGDLVSIYIGANGAGSTSTTTEAVTLEQITGKSIIIHAGADNFGNIPDRYQSGGRSGPDEKTLSTGDAGGRAACGVIKAD</sequence>
<dbReference type="AlphaFoldDB" id="A0A7M3SVI7"/>
<feature type="region of interest" description="Disordered" evidence="4">
    <location>
        <begin position="191"/>
        <end position="213"/>
    </location>
</feature>
<dbReference type="GO" id="GO:0005507">
    <property type="term" value="F:copper ion binding"/>
    <property type="evidence" value="ECO:0007669"/>
    <property type="project" value="InterPro"/>
</dbReference>
<comment type="catalytic activity">
    <reaction evidence="3">
        <text>2 superoxide + 2 H(+) = H2O2 + O2</text>
        <dbReference type="Rhea" id="RHEA:20696"/>
        <dbReference type="ChEBI" id="CHEBI:15378"/>
        <dbReference type="ChEBI" id="CHEBI:15379"/>
        <dbReference type="ChEBI" id="CHEBI:16240"/>
        <dbReference type="ChEBI" id="CHEBI:18421"/>
        <dbReference type="EC" id="1.15.1.1"/>
    </reaction>
</comment>
<dbReference type="InterPro" id="IPR036423">
    <property type="entry name" value="SOD-like_Cu/Zn_dom_sf"/>
</dbReference>
<comment type="cofactor">
    <cofactor evidence="3">
        <name>Cu cation</name>
        <dbReference type="ChEBI" id="CHEBI:23378"/>
    </cofactor>
    <text evidence="3">Binds 1 copper ion per subunit.</text>
</comment>
<evidence type="ECO:0000256" key="5">
    <source>
        <dbReference type="SAM" id="SignalP"/>
    </source>
</evidence>
<evidence type="ECO:0000259" key="6">
    <source>
        <dbReference type="Pfam" id="PF00080"/>
    </source>
</evidence>
<feature type="region of interest" description="Disordered" evidence="4">
    <location>
        <begin position="29"/>
        <end position="67"/>
    </location>
</feature>
<accession>A0A7M3SVI7</accession>
<dbReference type="GO" id="GO:0004784">
    <property type="term" value="F:superoxide dismutase activity"/>
    <property type="evidence" value="ECO:0007669"/>
    <property type="project" value="UniProtKB-EC"/>
</dbReference>
<organism evidence="7 8">
    <name type="scientific">Gordonia crocea</name>
    <dbReference type="NCBI Taxonomy" id="589162"/>
    <lineage>
        <taxon>Bacteria</taxon>
        <taxon>Bacillati</taxon>
        <taxon>Actinomycetota</taxon>
        <taxon>Actinomycetes</taxon>
        <taxon>Mycobacteriales</taxon>
        <taxon>Gordoniaceae</taxon>
        <taxon>Gordonia</taxon>
    </lineage>
</organism>